<dbReference type="Pfam" id="PF00168">
    <property type="entry name" value="C2"/>
    <property type="match status" value="1"/>
</dbReference>
<feature type="compositionally biased region" description="Polar residues" evidence="6">
    <location>
        <begin position="530"/>
        <end position="556"/>
    </location>
</feature>
<dbReference type="PANTHER" id="PTHR15746">
    <property type="entry name" value="RAB11-RELATED"/>
    <property type="match status" value="1"/>
</dbReference>
<dbReference type="PROSITE" id="PS50004">
    <property type="entry name" value="C2"/>
    <property type="match status" value="1"/>
</dbReference>
<dbReference type="SUPFAM" id="SSF49562">
    <property type="entry name" value="C2 domain (Calcium/lipid-binding domain, CaLB)"/>
    <property type="match status" value="1"/>
</dbReference>
<dbReference type="InterPro" id="IPR035892">
    <property type="entry name" value="C2_domain_sf"/>
</dbReference>
<name>A0A8M3B546_DANRE</name>
<dbReference type="SUPFAM" id="SSF144270">
    <property type="entry name" value="Eferin C-derminal domain-like"/>
    <property type="match status" value="1"/>
</dbReference>
<dbReference type="GO" id="GO:0030141">
    <property type="term" value="C:secretory granule"/>
    <property type="evidence" value="ECO:0000318"/>
    <property type="project" value="GO_Central"/>
</dbReference>
<dbReference type="InterPro" id="IPR037789">
    <property type="entry name" value="FIP_classI"/>
</dbReference>
<evidence type="ECO:0000313" key="10">
    <source>
        <dbReference type="RefSeq" id="XP_009305486.1"/>
    </source>
</evidence>
<evidence type="ECO:0000256" key="2">
    <source>
        <dbReference type="ARBA" id="ARBA00022448"/>
    </source>
</evidence>
<dbReference type="Pfam" id="PF09457">
    <property type="entry name" value="RBD-FIP"/>
    <property type="match status" value="1"/>
</dbReference>
<dbReference type="InterPro" id="IPR000008">
    <property type="entry name" value="C2_dom"/>
</dbReference>
<feature type="domain" description="FIP-RBD" evidence="8">
    <location>
        <begin position="1549"/>
        <end position="1611"/>
    </location>
</feature>
<feature type="region of interest" description="Disordered" evidence="6">
    <location>
        <begin position="471"/>
        <end position="556"/>
    </location>
</feature>
<organism evidence="9 10">
    <name type="scientific">Danio rerio</name>
    <name type="common">Zebrafish</name>
    <name type="synonym">Brachydanio rerio</name>
    <dbReference type="NCBI Taxonomy" id="7955"/>
    <lineage>
        <taxon>Eukaryota</taxon>
        <taxon>Metazoa</taxon>
        <taxon>Chordata</taxon>
        <taxon>Craniata</taxon>
        <taxon>Vertebrata</taxon>
        <taxon>Euteleostomi</taxon>
        <taxon>Actinopterygii</taxon>
        <taxon>Neopterygii</taxon>
        <taxon>Teleostei</taxon>
        <taxon>Ostariophysi</taxon>
        <taxon>Cypriniformes</taxon>
        <taxon>Danionidae</taxon>
        <taxon>Danioninae</taxon>
        <taxon>Danio</taxon>
    </lineage>
</organism>
<dbReference type="ZFIN" id="ZDB-GENE-090313-206">
    <property type="gene designation" value="rab11fip5a"/>
</dbReference>
<dbReference type="Proteomes" id="UP000000437">
    <property type="component" value="Chromosome 13"/>
</dbReference>
<dbReference type="GO" id="GO:0005739">
    <property type="term" value="C:mitochondrion"/>
    <property type="evidence" value="ECO:0000318"/>
    <property type="project" value="GO_Central"/>
</dbReference>
<dbReference type="SMART" id="SM00239">
    <property type="entry name" value="C2"/>
    <property type="match status" value="1"/>
</dbReference>
<gene>
    <name evidence="10 11" type="primary">rab11fip5a</name>
</gene>
<evidence type="ECO:0000259" key="7">
    <source>
        <dbReference type="PROSITE" id="PS50004"/>
    </source>
</evidence>
<feature type="compositionally biased region" description="Basic and acidic residues" evidence="6">
    <location>
        <begin position="1502"/>
        <end position="1511"/>
    </location>
</feature>
<protein>
    <submittedName>
        <fullName evidence="10">Uncharacterized protein rab11fip5a isoform X1</fullName>
    </submittedName>
</protein>
<keyword evidence="9" id="KW-1185">Reference proteome</keyword>
<keyword evidence="3" id="KW-0597">Phosphoprotein</keyword>
<feature type="region of interest" description="Disordered" evidence="6">
    <location>
        <begin position="360"/>
        <end position="399"/>
    </location>
</feature>
<dbReference type="GO" id="GO:0045055">
    <property type="term" value="P:regulated exocytosis"/>
    <property type="evidence" value="ECO:0000318"/>
    <property type="project" value="GO_Central"/>
</dbReference>
<dbReference type="GO" id="GO:0048565">
    <property type="term" value="P:digestive tract development"/>
    <property type="evidence" value="ECO:0000315"/>
    <property type="project" value="ZFIN"/>
</dbReference>
<comment type="subcellular location">
    <subcellularLocation>
        <location evidence="1">Recycling endosome</location>
    </subcellularLocation>
</comment>
<dbReference type="PROSITE" id="PS51511">
    <property type="entry name" value="FIP_RBD"/>
    <property type="match status" value="1"/>
</dbReference>
<keyword evidence="5" id="KW-0653">Protein transport</keyword>
<reference evidence="10" key="1">
    <citation type="submission" date="2025-08" db="UniProtKB">
        <authorList>
            <consortium name="RefSeq"/>
        </authorList>
    </citation>
    <scope>IDENTIFICATION</scope>
    <source>
        <strain evidence="10">Tuebingen</strain>
        <tissue evidence="10">Fibroblasts and whole tissue</tissue>
    </source>
</reference>
<dbReference type="GO" id="GO:0055037">
    <property type="term" value="C:recycling endosome"/>
    <property type="evidence" value="ECO:0000318"/>
    <property type="project" value="GO_Central"/>
</dbReference>
<dbReference type="GO" id="GO:0005769">
    <property type="term" value="C:early endosome"/>
    <property type="evidence" value="ECO:0000318"/>
    <property type="project" value="GO_Central"/>
</dbReference>
<dbReference type="InterPro" id="IPR037245">
    <property type="entry name" value="FIP-RBD_C_sf"/>
</dbReference>
<dbReference type="GO" id="GO:0015031">
    <property type="term" value="P:protein transport"/>
    <property type="evidence" value="ECO:0007669"/>
    <property type="project" value="UniProtKB-KW"/>
</dbReference>
<dbReference type="GeneID" id="562719"/>
<feature type="region of interest" description="Disordered" evidence="6">
    <location>
        <begin position="123"/>
        <end position="142"/>
    </location>
</feature>
<keyword evidence="2" id="KW-0813">Transport</keyword>
<dbReference type="GO" id="GO:0045335">
    <property type="term" value="C:phagocytic vesicle"/>
    <property type="evidence" value="ECO:0000318"/>
    <property type="project" value="GO_Central"/>
</dbReference>
<dbReference type="InterPro" id="IPR019018">
    <property type="entry name" value="Rab-bd_FIP-RBD"/>
</dbReference>
<dbReference type="FunFam" id="2.60.40.150:FF:000070">
    <property type="entry name" value="rab11 family-interacting protein 2 isoform X1"/>
    <property type="match status" value="1"/>
</dbReference>
<feature type="compositionally biased region" description="Polar residues" evidence="6">
    <location>
        <begin position="360"/>
        <end position="377"/>
    </location>
</feature>
<evidence type="ECO:0000256" key="5">
    <source>
        <dbReference type="ARBA" id="ARBA00022927"/>
    </source>
</evidence>
<evidence type="ECO:0000313" key="9">
    <source>
        <dbReference type="Proteomes" id="UP000000437"/>
    </source>
</evidence>
<dbReference type="RefSeq" id="XP_009305486.1">
    <property type="nucleotide sequence ID" value="XM_009307211.4"/>
</dbReference>
<dbReference type="FunCoup" id="A0A8M3B546">
    <property type="interactions" value="757"/>
</dbReference>
<evidence type="ECO:0000256" key="4">
    <source>
        <dbReference type="ARBA" id="ARBA00022753"/>
    </source>
</evidence>
<evidence type="ECO:0000313" key="11">
    <source>
        <dbReference type="ZFIN" id="ZDB-GENE-090313-206"/>
    </source>
</evidence>
<feature type="region of interest" description="Disordered" evidence="6">
    <location>
        <begin position="1486"/>
        <end position="1511"/>
    </location>
</feature>
<feature type="compositionally biased region" description="Basic and acidic residues" evidence="6">
    <location>
        <begin position="382"/>
        <end position="396"/>
    </location>
</feature>
<feature type="compositionally biased region" description="Basic and acidic residues" evidence="6">
    <location>
        <begin position="419"/>
        <end position="436"/>
    </location>
</feature>
<dbReference type="Gene3D" id="1.20.5.2440">
    <property type="match status" value="1"/>
</dbReference>
<feature type="region of interest" description="Disordered" evidence="6">
    <location>
        <begin position="178"/>
        <end position="306"/>
    </location>
</feature>
<feature type="compositionally biased region" description="Acidic residues" evidence="6">
    <location>
        <begin position="214"/>
        <end position="224"/>
    </location>
</feature>
<dbReference type="GO" id="GO:1902896">
    <property type="term" value="P:terminal web assembly"/>
    <property type="evidence" value="ECO:0000315"/>
    <property type="project" value="ZFIN"/>
</dbReference>
<evidence type="ECO:0000256" key="1">
    <source>
        <dbReference type="ARBA" id="ARBA00004172"/>
    </source>
</evidence>
<proteinExistence type="predicted"/>
<feature type="region of interest" description="Disordered" evidence="6">
    <location>
        <begin position="860"/>
        <end position="886"/>
    </location>
</feature>
<keyword evidence="4" id="KW-0967">Endosome</keyword>
<dbReference type="AlphaFoldDB" id="A0A8M3B546"/>
<accession>A0A8M3B546</accession>
<feature type="compositionally biased region" description="Polar residues" evidence="6">
    <location>
        <begin position="861"/>
        <end position="879"/>
    </location>
</feature>
<dbReference type="KEGG" id="dre:562719"/>
<dbReference type="CTD" id="562719"/>
<dbReference type="GO" id="GO:0032528">
    <property type="term" value="P:microvillus organization"/>
    <property type="evidence" value="ECO:0000315"/>
    <property type="project" value="ZFIN"/>
</dbReference>
<feature type="compositionally biased region" description="Low complexity" evidence="6">
    <location>
        <begin position="247"/>
        <end position="289"/>
    </location>
</feature>
<feature type="domain" description="C2" evidence="7">
    <location>
        <begin position="1"/>
        <end position="128"/>
    </location>
</feature>
<evidence type="ECO:0000256" key="3">
    <source>
        <dbReference type="ARBA" id="ARBA00022553"/>
    </source>
</evidence>
<dbReference type="AGR" id="ZFIN:ZDB-GENE-090313-206"/>
<dbReference type="GO" id="GO:0031267">
    <property type="term" value="F:small GTPase binding"/>
    <property type="evidence" value="ECO:0007669"/>
    <property type="project" value="InterPro"/>
</dbReference>
<dbReference type="Gene3D" id="2.60.40.150">
    <property type="entry name" value="C2 domain"/>
    <property type="match status" value="1"/>
</dbReference>
<evidence type="ECO:0000256" key="6">
    <source>
        <dbReference type="SAM" id="MobiDB-lite"/>
    </source>
</evidence>
<dbReference type="OrthoDB" id="8956628at2759"/>
<dbReference type="PANTHER" id="PTHR15746:SF14">
    <property type="entry name" value="RAB11 FAMILY-INTERACTING PROTEIN 5"/>
    <property type="match status" value="1"/>
</dbReference>
<evidence type="ECO:0000259" key="8">
    <source>
        <dbReference type="PROSITE" id="PS51511"/>
    </source>
</evidence>
<sequence>MSLAKSDEDQRWVPTHVQVTVLRARGLRAKGKHGTSDVYTIIQLGKEKYSTCVMEKTTDPEWGEECSFELQPGILEEEGRDAYPPGSGDLTLTVMHRALIGLDVFLGQAVLPLHKAFQDRKSKKNEWHRLHSKTGKKEKERGELQLSVQFTRHNLTASMYDLSMKDKPRSAFDKLRERMRAKKRPAEEDSSSAIVPGGYGALARMRGRLPSDGGGEEDYEDDEGGEARRSKMRSFFLRGRLRKSSDTRSSTSLGSESSESSSRGGSLSPTAGISVVVSDLSNSPSNSSNLTADNSPEHTVAPSPQVSPVRHVMYDISLPVPHSMMSDNDTPILLPSVCVNGNPVETSPLTHHPPTLVLQHPQQESTKPITQSGQPQATKLPAKPEKSQESKPRPEPRLPALGVLQKGSLSLSLQNLSRQGKEKQNGGPVDGRRWSFDKPGEEEKAAIVAALEHAGRVTDEPVNETVIRAGETETQGKKRRGLFSHGKGDSAGKGPITSKEETEHAQPLVEVKHKGWFSSKDSHSKPSPLVSPQSDSSANTSSSIVPLNFNAPSQNMTDKNTATFTPPSPFYEANPILPLAQQNNIFQELHSDAPLTPDVPSLFSSQVDGNATPDLLRVGNKQGPSKMEISVDPLISPLEGQTENDDFEDFAKDRLKPLEEMAKTNSLVTLPALLIKTNNQEPLSALGCLMRSHTNYLTDLGGNALASTVDESTADTPQISRSNVNSVCSSSNKPDLTNHGAYGFAEYINVSEISLPENSSLEFSELNTFACPFPALPACSKNEDNADVSIFENPSKMAVTSQDAKSDVRQLSLSEEADALDLLPSICIGFSDGGPESLQRPEALKDVESVTIHEEDLVLSSKGNNSGDTLEQSTMTSDSVGGVPDQPCIEPCQTDIITGNIIKSDEEFWRSGGSLIQNIVKIGKSQAEATEASRNHVQSAQSFLVSTTLLVDKAEIKDAVMNTIIQNESREDLFKGVSHNYSEIKDSVPENLPNGISFPVLLKTMSNGMQENKESVSERPISPFKNHLTGTLLSSISEEPEIMYSNEQTLPVEHNHSTGAIKTGRNEDTADKNSLVLSPGSVLLHSLYKCADSDQYLTCVSQQDSISSNLELTQEVKTKHLLPAEDTSKIESFPSNILHDFATIKHDTSVKAITKVVAEQNQVIAEKIKPSQEALPKKECRQDVSQNNYLLDLLPETHTITPMSDPSHSCSSENTTSEFIKPEFDESMVQSVPSDNYDFPKDTSSIVVTSEMIAELEAQLAPLDTDTCLTDHCKTCPTKVGDFQRVQEDEFFNVGTTSNDIVLAESNPFMSDYVPEQTSSITQDLVKTDADLKNIFLSQATEIHLCNVNFKSAETHSGTELHPKPVESLDRNTDLWTTPVVQQSATPDLFSVNWPTLPQSSAPSPFDQPTLASRHSPNLNFISSLFDLSPVASSTPHVAVDTFPFPINPPTSAESLQHPELAGSHPTMQPVNSTSCNPFLQDKSDIFRHKSSPHPVKPLTPPDEKRSEGRSVLEKLKSTIHSGRSDADKKPLVEGGGSYYHLNHSELVNLLIQRDMELRQEREEYEKRGMLLEKRETDLKKMKLLIKDLEDYIDTLLVRIMEQTPTLLQVRPKMK</sequence>
<feature type="region of interest" description="Disordered" evidence="6">
    <location>
        <begin position="415"/>
        <end position="436"/>
    </location>
</feature>